<dbReference type="STRING" id="404692.A0A0J6YMV3"/>
<evidence type="ECO:0000256" key="1">
    <source>
        <dbReference type="SAM" id="MobiDB-lite"/>
    </source>
</evidence>
<evidence type="ECO:0000313" key="2">
    <source>
        <dbReference type="EMBL" id="KMP08263.1"/>
    </source>
</evidence>
<organism evidence="2 3">
    <name type="scientific">Coccidioides immitis RMSCC 2394</name>
    <dbReference type="NCBI Taxonomy" id="404692"/>
    <lineage>
        <taxon>Eukaryota</taxon>
        <taxon>Fungi</taxon>
        <taxon>Dikarya</taxon>
        <taxon>Ascomycota</taxon>
        <taxon>Pezizomycotina</taxon>
        <taxon>Eurotiomycetes</taxon>
        <taxon>Eurotiomycetidae</taxon>
        <taxon>Onygenales</taxon>
        <taxon>Onygenaceae</taxon>
        <taxon>Coccidioides</taxon>
    </lineage>
</organism>
<accession>A0A0J6YMV3</accession>
<proteinExistence type="predicted"/>
<dbReference type="InterPro" id="IPR032675">
    <property type="entry name" value="LRR_dom_sf"/>
</dbReference>
<dbReference type="OrthoDB" id="408631at2759"/>
<protein>
    <submittedName>
        <fullName evidence="2">Uncharacterized protein</fullName>
    </submittedName>
</protein>
<dbReference type="Proteomes" id="UP000054565">
    <property type="component" value="Unassembled WGS sequence"/>
</dbReference>
<dbReference type="SUPFAM" id="SSF52047">
    <property type="entry name" value="RNI-like"/>
    <property type="match status" value="1"/>
</dbReference>
<reference evidence="3" key="1">
    <citation type="journal article" date="2010" name="Genome Res.">
        <title>Population genomic sequencing of Coccidioides fungi reveals recent hybridization and transposon control.</title>
        <authorList>
            <person name="Neafsey D.E."/>
            <person name="Barker B.M."/>
            <person name="Sharpton T.J."/>
            <person name="Stajich J.E."/>
            <person name="Park D.J."/>
            <person name="Whiston E."/>
            <person name="Hung C.-Y."/>
            <person name="McMahan C."/>
            <person name="White J."/>
            <person name="Sykes S."/>
            <person name="Heiman D."/>
            <person name="Young S."/>
            <person name="Zeng Q."/>
            <person name="Abouelleil A."/>
            <person name="Aftuck L."/>
            <person name="Bessette D."/>
            <person name="Brown A."/>
            <person name="FitzGerald M."/>
            <person name="Lui A."/>
            <person name="Macdonald J.P."/>
            <person name="Priest M."/>
            <person name="Orbach M.J."/>
            <person name="Galgiani J.N."/>
            <person name="Kirkland T.N."/>
            <person name="Cole G.T."/>
            <person name="Birren B.W."/>
            <person name="Henn M.R."/>
            <person name="Taylor J.W."/>
            <person name="Rounsley S.D."/>
        </authorList>
    </citation>
    <scope>NUCLEOTIDE SEQUENCE [LARGE SCALE GENOMIC DNA]</scope>
    <source>
        <strain evidence="3">RMSCC 2394</strain>
    </source>
</reference>
<dbReference type="EMBL" id="DS028097">
    <property type="protein sequence ID" value="KMP08263.1"/>
    <property type="molecule type" value="Genomic_DNA"/>
</dbReference>
<feature type="compositionally biased region" description="Polar residues" evidence="1">
    <location>
        <begin position="560"/>
        <end position="573"/>
    </location>
</feature>
<dbReference type="Gene3D" id="3.80.10.10">
    <property type="entry name" value="Ribonuclease Inhibitor"/>
    <property type="match status" value="1"/>
</dbReference>
<feature type="region of interest" description="Disordered" evidence="1">
    <location>
        <begin position="639"/>
        <end position="667"/>
    </location>
</feature>
<sequence>MEIFPPSYEHATARDTWAIVARYIPSSDLCAACLVSRKWHELFVPFLWGAPALHFRGDSADVYDALTRFRKILRYSRYWVRELTHTLHLPPAPSEIYYGPERIWLLEVLEYLPKLQSLIVSRLSFFDHDSLLTLDAKSGQSRLDAELRLRTYDLRLLLADREPNTTSVALRRGLLHFPKLVYLDLSYTTSAKDHGVLSALSQLFHLQVLKLRGIGLRDPDADVLARAIGIRVRLLDLRNNLLSDSAIRALMHNCFPPSNHSNDYTFRRMEECQFEWRPPTVPLGSILTSDSMKDEHLDGHFLKQLTMPLDGRSTLEDIPHVGITHLYVADNNISVDGLLGIVGLGMLFVLDCGTIGAARLMKESVSLPASRNKDVSQAEMIPGAERLVTILCQPAGKTLTYLRIHHAMVTSSTQVLKRVGPWSASAPEEEIARDCLIQDLIARRPTIPATDNQSSEGGHLPFLHPSNLSHLKTLILTDLPSSVPSSSPILSSLKRFITACADESLLASLRAQSDYSLPPGRHRAKAEKQHAKSLFALERLILEIRPVSKPSNSSSWSPSGYHNPNSTKSSTGDADSENLWTAAMNDFSFFSEDVSYTPANSQRCGVGSVFGQDPGKHEIDLVAAIASFRREKRIKYEDLRSAQQRKNSNNEESGGISSSTQPTTPIYVEGHWNGEIRVVK</sequence>
<feature type="compositionally biased region" description="Low complexity" evidence="1">
    <location>
        <begin position="650"/>
        <end position="659"/>
    </location>
</feature>
<evidence type="ECO:0000313" key="3">
    <source>
        <dbReference type="Proteomes" id="UP000054565"/>
    </source>
</evidence>
<gene>
    <name evidence="2" type="ORF">CIRG_07944</name>
</gene>
<feature type="compositionally biased region" description="Low complexity" evidence="1">
    <location>
        <begin position="548"/>
        <end position="559"/>
    </location>
</feature>
<dbReference type="AlphaFoldDB" id="A0A0J6YMV3"/>
<name>A0A0J6YMV3_COCIT</name>
<feature type="region of interest" description="Disordered" evidence="1">
    <location>
        <begin position="548"/>
        <end position="574"/>
    </location>
</feature>